<evidence type="ECO:0000256" key="3">
    <source>
        <dbReference type="ARBA" id="ARBA00022448"/>
    </source>
</evidence>
<organism evidence="10 11">
    <name type="scientific">Candidatus Nesterenkonia stercoripullorum</name>
    <dbReference type="NCBI Taxonomy" id="2838701"/>
    <lineage>
        <taxon>Bacteria</taxon>
        <taxon>Bacillati</taxon>
        <taxon>Actinomycetota</taxon>
        <taxon>Actinomycetes</taxon>
        <taxon>Micrococcales</taxon>
        <taxon>Micrococcaceae</taxon>
        <taxon>Nesterenkonia</taxon>
    </lineage>
</organism>
<feature type="transmembrane region" description="Helical" evidence="9">
    <location>
        <begin position="288"/>
        <end position="321"/>
    </location>
</feature>
<feature type="transmembrane region" description="Helical" evidence="9">
    <location>
        <begin position="352"/>
        <end position="376"/>
    </location>
</feature>
<dbReference type="PANTHER" id="PTHR21716">
    <property type="entry name" value="TRANSMEMBRANE PROTEIN"/>
    <property type="match status" value="1"/>
</dbReference>
<evidence type="ECO:0000256" key="4">
    <source>
        <dbReference type="ARBA" id="ARBA00022475"/>
    </source>
</evidence>
<comment type="subcellular location">
    <subcellularLocation>
        <location evidence="1">Cell membrane</location>
        <topology evidence="1">Multi-pass membrane protein</topology>
    </subcellularLocation>
</comment>
<evidence type="ECO:0000256" key="5">
    <source>
        <dbReference type="ARBA" id="ARBA00022692"/>
    </source>
</evidence>
<evidence type="ECO:0000313" key="11">
    <source>
        <dbReference type="Proteomes" id="UP000824151"/>
    </source>
</evidence>
<evidence type="ECO:0000256" key="7">
    <source>
        <dbReference type="ARBA" id="ARBA00023136"/>
    </source>
</evidence>
<dbReference type="InterPro" id="IPR002549">
    <property type="entry name" value="AI-2E-like"/>
</dbReference>
<evidence type="ECO:0000256" key="2">
    <source>
        <dbReference type="ARBA" id="ARBA00009773"/>
    </source>
</evidence>
<reference evidence="10" key="2">
    <citation type="submission" date="2021-04" db="EMBL/GenBank/DDBJ databases">
        <authorList>
            <person name="Gilroy R."/>
        </authorList>
    </citation>
    <scope>NUCLEOTIDE SEQUENCE</scope>
    <source>
        <strain evidence="10">ChiHejej3B27-3195</strain>
    </source>
</reference>
<dbReference type="Pfam" id="PF01594">
    <property type="entry name" value="AI-2E_transport"/>
    <property type="match status" value="1"/>
</dbReference>
<feature type="compositionally biased region" description="Pro residues" evidence="8">
    <location>
        <begin position="48"/>
        <end position="60"/>
    </location>
</feature>
<evidence type="ECO:0000313" key="10">
    <source>
        <dbReference type="EMBL" id="HIW98740.1"/>
    </source>
</evidence>
<proteinExistence type="inferred from homology"/>
<dbReference type="AlphaFoldDB" id="A0A9D1USA3"/>
<dbReference type="EMBL" id="DXGD01000044">
    <property type="protein sequence ID" value="HIW98740.1"/>
    <property type="molecule type" value="Genomic_DNA"/>
</dbReference>
<feature type="region of interest" description="Disordered" evidence="8">
    <location>
        <begin position="39"/>
        <end position="94"/>
    </location>
</feature>
<evidence type="ECO:0000256" key="6">
    <source>
        <dbReference type="ARBA" id="ARBA00022989"/>
    </source>
</evidence>
<evidence type="ECO:0000256" key="8">
    <source>
        <dbReference type="SAM" id="MobiDB-lite"/>
    </source>
</evidence>
<feature type="transmembrane region" description="Helical" evidence="9">
    <location>
        <begin position="396"/>
        <end position="429"/>
    </location>
</feature>
<comment type="similarity">
    <text evidence="2">Belongs to the autoinducer-2 exporter (AI-2E) (TC 2.A.86) family.</text>
</comment>
<feature type="transmembrane region" description="Helical" evidence="9">
    <location>
        <begin position="241"/>
        <end position="267"/>
    </location>
</feature>
<feature type="transmembrane region" description="Helical" evidence="9">
    <location>
        <begin position="129"/>
        <end position="147"/>
    </location>
</feature>
<feature type="transmembrane region" description="Helical" evidence="9">
    <location>
        <begin position="159"/>
        <end position="179"/>
    </location>
</feature>
<name>A0A9D1USA3_9MICC</name>
<keyword evidence="4" id="KW-1003">Cell membrane</keyword>
<comment type="caution">
    <text evidence="10">The sequence shown here is derived from an EMBL/GenBank/DDBJ whole genome shotgun (WGS) entry which is preliminary data.</text>
</comment>
<keyword evidence="3" id="KW-0813">Transport</keyword>
<reference evidence="10" key="1">
    <citation type="journal article" date="2021" name="PeerJ">
        <title>Extensive microbial diversity within the chicken gut microbiome revealed by metagenomics and culture.</title>
        <authorList>
            <person name="Gilroy R."/>
            <person name="Ravi A."/>
            <person name="Getino M."/>
            <person name="Pursley I."/>
            <person name="Horton D.L."/>
            <person name="Alikhan N.F."/>
            <person name="Baker D."/>
            <person name="Gharbi K."/>
            <person name="Hall N."/>
            <person name="Watson M."/>
            <person name="Adriaenssens E.M."/>
            <person name="Foster-Nyarko E."/>
            <person name="Jarju S."/>
            <person name="Secka A."/>
            <person name="Antonio M."/>
            <person name="Oren A."/>
            <person name="Chaudhuri R.R."/>
            <person name="La Ragione R."/>
            <person name="Hildebrand F."/>
            <person name="Pallen M.J."/>
        </authorList>
    </citation>
    <scope>NUCLEOTIDE SEQUENCE</scope>
    <source>
        <strain evidence="10">ChiHejej3B27-3195</strain>
    </source>
</reference>
<gene>
    <name evidence="10" type="ORF">H9871_01210</name>
</gene>
<evidence type="ECO:0000256" key="1">
    <source>
        <dbReference type="ARBA" id="ARBA00004651"/>
    </source>
</evidence>
<accession>A0A9D1USA3</accession>
<protein>
    <submittedName>
        <fullName evidence="10">AI-2E family transporter</fullName>
    </submittedName>
</protein>
<dbReference type="Proteomes" id="UP000824151">
    <property type="component" value="Unassembled WGS sequence"/>
</dbReference>
<evidence type="ECO:0000256" key="9">
    <source>
        <dbReference type="SAM" id="Phobius"/>
    </source>
</evidence>
<feature type="compositionally biased region" description="Basic and acidic residues" evidence="8">
    <location>
        <begin position="83"/>
        <end position="93"/>
    </location>
</feature>
<keyword evidence="5 9" id="KW-0812">Transmembrane</keyword>
<feature type="transmembrane region" description="Helical" evidence="9">
    <location>
        <begin position="327"/>
        <end position="345"/>
    </location>
</feature>
<keyword evidence="6 9" id="KW-1133">Transmembrane helix</keyword>
<sequence length="441" mass="46817">MKLPRVLRALVPAGRRLIRPAPAGRYDLDAYGLPREHAAPVPRQEGAPPTPGTPAAPLPLPEFAAPSAQDEPAPEEPGATPVENEHSPIEHRRASSALTARPVYTGFMLTVGVGLALLIFSIAQANTQLLAWIGAALFIALGLDPIVRLLERIRCPRPLGVVVTVGAFLAVVGTVIAMLSPLVTEQTSVFIRSLPQLVGDISRSDWFRSIDEDFQIQEIIDNEVNRYIADPSNITNALGGLFGVGTAILTTSFGLLVVTVLALYFLASLPSMKAWGYRLAPRSSRPRIQYLGDLILSGVGYYVIGQACVAVLNGIVAYIAIRIADVPFGALFAVIAGVLAFIPLVGPVTGGALVSVVGLTVDWQTAATFAIIYFIYLQIEAYIVSPRIMSRAVKIPAAVVVISVIAGGSILGVLGALMAIPTAAAVMLLTREVLIKRQDTR</sequence>
<dbReference type="PANTHER" id="PTHR21716:SF53">
    <property type="entry name" value="PERMEASE PERM-RELATED"/>
    <property type="match status" value="1"/>
</dbReference>
<keyword evidence="7 9" id="KW-0472">Membrane</keyword>
<feature type="transmembrane region" description="Helical" evidence="9">
    <location>
        <begin position="102"/>
        <end position="123"/>
    </location>
</feature>
<dbReference type="GO" id="GO:0055085">
    <property type="term" value="P:transmembrane transport"/>
    <property type="evidence" value="ECO:0007669"/>
    <property type="project" value="TreeGrafter"/>
</dbReference>
<dbReference type="GO" id="GO:0005886">
    <property type="term" value="C:plasma membrane"/>
    <property type="evidence" value="ECO:0007669"/>
    <property type="project" value="UniProtKB-SubCell"/>
</dbReference>